<proteinExistence type="predicted"/>
<accession>A0A1X7FLQ4</accession>
<keyword evidence="3" id="KW-1185">Reference proteome</keyword>
<dbReference type="AlphaFoldDB" id="A0A1X7FLQ4"/>
<sequence length="83" mass="9564">MPLRRYADELHVQVRQAGVNRRFLHLDRTCRPPEPHPHRTRTVPAPPLDRAWIRIRHCRYRPCAPVGADGADNGQKKARQVAG</sequence>
<gene>
    <name evidence="2" type="ORF">SAMN06295900_109151</name>
</gene>
<evidence type="ECO:0000256" key="1">
    <source>
        <dbReference type="SAM" id="MobiDB-lite"/>
    </source>
</evidence>
<organism evidence="2 3">
    <name type="scientific">Trinickia caryophylli</name>
    <name type="common">Paraburkholderia caryophylli</name>
    <dbReference type="NCBI Taxonomy" id="28094"/>
    <lineage>
        <taxon>Bacteria</taxon>
        <taxon>Pseudomonadati</taxon>
        <taxon>Pseudomonadota</taxon>
        <taxon>Betaproteobacteria</taxon>
        <taxon>Burkholderiales</taxon>
        <taxon>Burkholderiaceae</taxon>
        <taxon>Trinickia</taxon>
    </lineage>
</organism>
<reference evidence="3" key="1">
    <citation type="submission" date="2017-04" db="EMBL/GenBank/DDBJ databases">
        <authorList>
            <person name="Varghese N."/>
            <person name="Submissions S."/>
        </authorList>
    </citation>
    <scope>NUCLEOTIDE SEQUENCE [LARGE SCALE GENOMIC DNA]</scope>
    <source>
        <strain evidence="3">Ballard 720</strain>
    </source>
</reference>
<protein>
    <submittedName>
        <fullName evidence="2">Uncharacterized protein</fullName>
    </submittedName>
</protein>
<evidence type="ECO:0000313" key="3">
    <source>
        <dbReference type="Proteomes" id="UP000192911"/>
    </source>
</evidence>
<feature type="region of interest" description="Disordered" evidence="1">
    <location>
        <begin position="64"/>
        <end position="83"/>
    </location>
</feature>
<dbReference type="STRING" id="28094.SAMN06295900_109151"/>
<dbReference type="Proteomes" id="UP000192911">
    <property type="component" value="Unassembled WGS sequence"/>
</dbReference>
<dbReference type="EMBL" id="FXAH01000009">
    <property type="protein sequence ID" value="SMF53790.1"/>
    <property type="molecule type" value="Genomic_DNA"/>
</dbReference>
<evidence type="ECO:0000313" key="2">
    <source>
        <dbReference type="EMBL" id="SMF53790.1"/>
    </source>
</evidence>
<name>A0A1X7FLQ4_TRICW</name>